<keyword evidence="1" id="KW-0067">ATP-binding</keyword>
<protein>
    <submittedName>
        <fullName evidence="1">ABC transporter ATP-binding protein</fullName>
    </submittedName>
</protein>
<gene>
    <name evidence="1" type="ordered locus">Deima_3109</name>
</gene>
<dbReference type="KEGG" id="dmr:Deima_3109"/>
<dbReference type="EMBL" id="CP002454">
    <property type="protein sequence ID" value="ADV68738.1"/>
    <property type="molecule type" value="Genomic_DNA"/>
</dbReference>
<dbReference type="STRING" id="709986.Deima_3109"/>
<proteinExistence type="predicted"/>
<dbReference type="Gene3D" id="3.40.50.300">
    <property type="entry name" value="P-loop containing nucleotide triphosphate hydrolases"/>
    <property type="match status" value="1"/>
</dbReference>
<organism evidence="1 2">
    <name type="scientific">Deinococcus maricopensis (strain DSM 21211 / LMG 22137 / NRRL B-23946 / LB-34)</name>
    <dbReference type="NCBI Taxonomy" id="709986"/>
    <lineage>
        <taxon>Bacteria</taxon>
        <taxon>Thermotogati</taxon>
        <taxon>Deinococcota</taxon>
        <taxon>Deinococci</taxon>
        <taxon>Deinococcales</taxon>
        <taxon>Deinococcaceae</taxon>
        <taxon>Deinococcus</taxon>
    </lineage>
</organism>
<reference evidence="1 2" key="1">
    <citation type="journal article" date="2011" name="Stand. Genomic Sci.">
        <title>Complete genome sequence of Deinococcus maricopensis type strain (LB-34).</title>
        <authorList>
            <person name="Pukall R."/>
            <person name="Zeytun A."/>
            <person name="Lucas S."/>
            <person name="Lapidus A."/>
            <person name="Hammon N."/>
            <person name="Deshpande S."/>
            <person name="Nolan M."/>
            <person name="Cheng J.F."/>
            <person name="Pitluck S."/>
            <person name="Liolios K."/>
            <person name="Pagani I."/>
            <person name="Mikhailova N."/>
            <person name="Ivanova N."/>
            <person name="Mavromatis K."/>
            <person name="Pati A."/>
            <person name="Tapia R."/>
            <person name="Han C."/>
            <person name="Goodwin L."/>
            <person name="Chen A."/>
            <person name="Palaniappan K."/>
            <person name="Land M."/>
            <person name="Hauser L."/>
            <person name="Chang Y.J."/>
            <person name="Jeffries C.D."/>
            <person name="Brambilla E.M."/>
            <person name="Rohde M."/>
            <person name="Goker M."/>
            <person name="Detter J.C."/>
            <person name="Woyke T."/>
            <person name="Bristow J."/>
            <person name="Eisen J.A."/>
            <person name="Markowitz V."/>
            <person name="Hugenholtz P."/>
            <person name="Kyrpides N.C."/>
            <person name="Klenk H.P."/>
        </authorList>
    </citation>
    <scope>NUCLEOTIDE SEQUENCE [LARGE SCALE GENOMIC DNA]</scope>
    <source>
        <strain evidence="2">DSM 21211 / LMG 22137 / NRRL B-23946 / LB-34</strain>
    </source>
</reference>
<accession>E8UC77</accession>
<dbReference type="InterPro" id="IPR027417">
    <property type="entry name" value="P-loop_NTPase"/>
</dbReference>
<dbReference type="HOGENOM" id="CLU_1710263_0_0_0"/>
<name>E8UC77_DEIML</name>
<dbReference type="Proteomes" id="UP000008635">
    <property type="component" value="Chromosome"/>
</dbReference>
<evidence type="ECO:0000313" key="1">
    <source>
        <dbReference type="EMBL" id="ADV68738.1"/>
    </source>
</evidence>
<dbReference type="AlphaFoldDB" id="E8UC77"/>
<reference evidence="2" key="2">
    <citation type="submission" date="2011-01" db="EMBL/GenBank/DDBJ databases">
        <title>The complete genome of Deinococcus maricopensis DSM 21211.</title>
        <authorList>
            <consortium name="US DOE Joint Genome Institute (JGI-PGF)"/>
            <person name="Lucas S."/>
            <person name="Copeland A."/>
            <person name="Lapidus A."/>
            <person name="Goodwin L."/>
            <person name="Pitluck S."/>
            <person name="Kyrpides N."/>
            <person name="Mavromatis K."/>
            <person name="Pagani I."/>
            <person name="Ivanova N."/>
            <person name="Ovchinnikova G."/>
            <person name="Zeytun A."/>
            <person name="Detter J.C."/>
            <person name="Han C."/>
            <person name="Land M."/>
            <person name="Hauser L."/>
            <person name="Markowitz V."/>
            <person name="Cheng J.-F."/>
            <person name="Hugenholtz P."/>
            <person name="Woyke T."/>
            <person name="Wu D."/>
            <person name="Pukall R."/>
            <person name="Gehrich-Schroeter G."/>
            <person name="Brambilla E."/>
            <person name="Klenk H.-P."/>
            <person name="Eisen J.A."/>
        </authorList>
    </citation>
    <scope>NUCLEOTIDE SEQUENCE [LARGE SCALE GENOMIC DNA]</scope>
    <source>
        <strain evidence="2">DSM 21211 / LMG 22137 / NRRL B-23946 / LB-34</strain>
    </source>
</reference>
<evidence type="ECO:0000313" key="2">
    <source>
        <dbReference type="Proteomes" id="UP000008635"/>
    </source>
</evidence>
<dbReference type="SUPFAM" id="SSF52540">
    <property type="entry name" value="P-loop containing nucleoside triphosphate hydrolases"/>
    <property type="match status" value="1"/>
</dbReference>
<dbReference type="GO" id="GO:0005524">
    <property type="term" value="F:ATP binding"/>
    <property type="evidence" value="ECO:0007669"/>
    <property type="project" value="UniProtKB-KW"/>
</dbReference>
<keyword evidence="1" id="KW-0547">Nucleotide-binding</keyword>
<sequence precursor="true">MSVPARGRVLVGTVPAVRARSRVAFLPGVGGLDPAWSLSRAVRVVNGLVSTGGARVGVTRLVETAESLGVRTRVPVGRLPWAERARAGLALTLAREATLFVLDDPFRGATDVALAQRVAGALEDAGARGALVVSSGLPGWRADAPLLDLGGRA</sequence>
<keyword evidence="2" id="KW-1185">Reference proteome</keyword>